<dbReference type="Proteomes" id="UP001358586">
    <property type="component" value="Chromosome 12"/>
</dbReference>
<evidence type="ECO:0000256" key="1">
    <source>
        <dbReference type="SAM" id="MobiDB-lite"/>
    </source>
</evidence>
<proteinExistence type="predicted"/>
<protein>
    <submittedName>
        <fullName evidence="2">Uncharacterized protein</fullName>
    </submittedName>
</protein>
<comment type="caution">
    <text evidence="2">The sequence shown here is derived from an EMBL/GenBank/DDBJ whole genome shotgun (WGS) entry which is preliminary data.</text>
</comment>
<dbReference type="EMBL" id="JARKNE010000012">
    <property type="protein sequence ID" value="KAK5775828.1"/>
    <property type="molecule type" value="Genomic_DNA"/>
</dbReference>
<name>A0ABR0MPE6_GOSAR</name>
<reference evidence="2 3" key="1">
    <citation type="submission" date="2023-03" db="EMBL/GenBank/DDBJ databases">
        <title>WGS of Gossypium arboreum.</title>
        <authorList>
            <person name="Yu D."/>
        </authorList>
    </citation>
    <scope>NUCLEOTIDE SEQUENCE [LARGE SCALE GENOMIC DNA]</scope>
    <source>
        <tissue evidence="2">Leaf</tissue>
    </source>
</reference>
<evidence type="ECO:0000313" key="3">
    <source>
        <dbReference type="Proteomes" id="UP001358586"/>
    </source>
</evidence>
<sequence>MRPSSVKIEEIDINTQTPSVRDGVEESVKKEVESKESNHKKKLGKPPSPTIVSLLERCDTITAPESVWLLSIQSEPVMAQQVWSSH</sequence>
<accession>A0ABR0MPE6</accession>
<organism evidence="2 3">
    <name type="scientific">Gossypium arboreum</name>
    <name type="common">Tree cotton</name>
    <name type="synonym">Gossypium nanking</name>
    <dbReference type="NCBI Taxonomy" id="29729"/>
    <lineage>
        <taxon>Eukaryota</taxon>
        <taxon>Viridiplantae</taxon>
        <taxon>Streptophyta</taxon>
        <taxon>Embryophyta</taxon>
        <taxon>Tracheophyta</taxon>
        <taxon>Spermatophyta</taxon>
        <taxon>Magnoliopsida</taxon>
        <taxon>eudicotyledons</taxon>
        <taxon>Gunneridae</taxon>
        <taxon>Pentapetalae</taxon>
        <taxon>rosids</taxon>
        <taxon>malvids</taxon>
        <taxon>Malvales</taxon>
        <taxon>Malvaceae</taxon>
        <taxon>Malvoideae</taxon>
        <taxon>Gossypium</taxon>
    </lineage>
</organism>
<feature type="compositionally biased region" description="Basic and acidic residues" evidence="1">
    <location>
        <begin position="22"/>
        <end position="37"/>
    </location>
</feature>
<keyword evidence="3" id="KW-1185">Reference proteome</keyword>
<feature type="region of interest" description="Disordered" evidence="1">
    <location>
        <begin position="1"/>
        <end position="48"/>
    </location>
</feature>
<evidence type="ECO:0000313" key="2">
    <source>
        <dbReference type="EMBL" id="KAK5775828.1"/>
    </source>
</evidence>
<gene>
    <name evidence="2" type="ORF">PVK06_043773</name>
</gene>